<comment type="cofactor">
    <cofactor evidence="1 16 17">
        <name>pyridoxal 5'-phosphate</name>
        <dbReference type="ChEBI" id="CHEBI:597326"/>
    </cofactor>
</comment>
<dbReference type="Pfam" id="PF00282">
    <property type="entry name" value="Pyridoxal_deC"/>
    <property type="match status" value="1"/>
</dbReference>
<evidence type="ECO:0000256" key="4">
    <source>
        <dbReference type="ARBA" id="ARBA00004991"/>
    </source>
</evidence>
<dbReference type="PANTHER" id="PTHR42735:SF6">
    <property type="entry name" value="SPHINGOSINE-1-PHOSPHATE LYASE 1"/>
    <property type="match status" value="1"/>
</dbReference>
<evidence type="ECO:0000256" key="16">
    <source>
        <dbReference type="PIRSR" id="PIRSR602129-50"/>
    </source>
</evidence>
<evidence type="ECO:0000256" key="7">
    <source>
        <dbReference type="ARBA" id="ARBA00022898"/>
    </source>
</evidence>
<evidence type="ECO:0000256" key="10">
    <source>
        <dbReference type="ARBA" id="ARBA00023098"/>
    </source>
</evidence>
<organism evidence="19 20">
    <name type="scientific">Paragonimus westermani</name>
    <dbReference type="NCBI Taxonomy" id="34504"/>
    <lineage>
        <taxon>Eukaryota</taxon>
        <taxon>Metazoa</taxon>
        <taxon>Spiralia</taxon>
        <taxon>Lophotrochozoa</taxon>
        <taxon>Platyhelminthes</taxon>
        <taxon>Trematoda</taxon>
        <taxon>Digenea</taxon>
        <taxon>Plagiorchiida</taxon>
        <taxon>Troglotremata</taxon>
        <taxon>Troglotrematidae</taxon>
        <taxon>Paragonimus</taxon>
    </lineage>
</organism>
<keyword evidence="7 16" id="KW-0663">Pyridoxal phosphate</keyword>
<comment type="subcellular location">
    <subcellularLocation>
        <location evidence="2">Endoplasmic reticulum membrane</location>
        <topology evidence="2">Single-pass membrane protein</topology>
    </subcellularLocation>
</comment>
<dbReference type="InterPro" id="IPR015421">
    <property type="entry name" value="PyrdxlP-dep_Trfase_major"/>
</dbReference>
<dbReference type="Gene3D" id="3.40.640.10">
    <property type="entry name" value="Type I PLP-dependent aspartate aminotransferase-like (Major domain)"/>
    <property type="match status" value="1"/>
</dbReference>
<dbReference type="GO" id="GO:0008117">
    <property type="term" value="F:sphinganine-1-phosphate aldolase activity"/>
    <property type="evidence" value="ECO:0007669"/>
    <property type="project" value="UniProtKB-EC"/>
</dbReference>
<dbReference type="GO" id="GO:0005789">
    <property type="term" value="C:endoplasmic reticulum membrane"/>
    <property type="evidence" value="ECO:0007669"/>
    <property type="project" value="UniProtKB-SubCell"/>
</dbReference>
<dbReference type="Proteomes" id="UP000699462">
    <property type="component" value="Unassembled WGS sequence"/>
</dbReference>
<evidence type="ECO:0000256" key="18">
    <source>
        <dbReference type="SAM" id="Phobius"/>
    </source>
</evidence>
<keyword evidence="5 18" id="KW-0812">Transmembrane</keyword>
<dbReference type="EMBL" id="JTDF01022058">
    <property type="protein sequence ID" value="KAF8561020.1"/>
    <property type="molecule type" value="Genomic_DNA"/>
</dbReference>
<evidence type="ECO:0000313" key="20">
    <source>
        <dbReference type="Proteomes" id="UP000699462"/>
    </source>
</evidence>
<evidence type="ECO:0000256" key="1">
    <source>
        <dbReference type="ARBA" id="ARBA00001933"/>
    </source>
</evidence>
<gene>
    <name evidence="19" type="ORF">P879_07609</name>
</gene>
<evidence type="ECO:0000256" key="5">
    <source>
        <dbReference type="ARBA" id="ARBA00022692"/>
    </source>
</evidence>
<dbReference type="OrthoDB" id="10254570at2759"/>
<protein>
    <recommendedName>
        <fullName evidence="14">sphinganine-1-phosphate aldolase</fullName>
        <ecNumber evidence="14">4.1.2.27</ecNumber>
    </recommendedName>
    <alternativeName>
        <fullName evidence="15">Sphingosine-1-phosphate aldolase</fullName>
    </alternativeName>
</protein>
<evidence type="ECO:0000256" key="14">
    <source>
        <dbReference type="ARBA" id="ARBA00038965"/>
    </source>
</evidence>
<accession>A0A8T0CZD9</accession>
<keyword evidence="20" id="KW-1185">Reference proteome</keyword>
<dbReference type="InterPro" id="IPR015424">
    <property type="entry name" value="PyrdxlP-dep_Trfase"/>
</dbReference>
<keyword evidence="12 17" id="KW-0456">Lyase</keyword>
<evidence type="ECO:0000256" key="17">
    <source>
        <dbReference type="RuleBase" id="RU000382"/>
    </source>
</evidence>
<dbReference type="GO" id="GO:0019752">
    <property type="term" value="P:carboxylic acid metabolic process"/>
    <property type="evidence" value="ECO:0007669"/>
    <property type="project" value="InterPro"/>
</dbReference>
<dbReference type="GO" id="GO:0030170">
    <property type="term" value="F:pyridoxal phosphate binding"/>
    <property type="evidence" value="ECO:0007669"/>
    <property type="project" value="InterPro"/>
</dbReference>
<evidence type="ECO:0000256" key="8">
    <source>
        <dbReference type="ARBA" id="ARBA00022919"/>
    </source>
</evidence>
<evidence type="ECO:0000256" key="15">
    <source>
        <dbReference type="ARBA" id="ARBA00042568"/>
    </source>
</evidence>
<feature type="transmembrane region" description="Helical" evidence="18">
    <location>
        <begin position="29"/>
        <end position="50"/>
    </location>
</feature>
<evidence type="ECO:0000256" key="11">
    <source>
        <dbReference type="ARBA" id="ARBA00023136"/>
    </source>
</evidence>
<evidence type="ECO:0000256" key="3">
    <source>
        <dbReference type="ARBA" id="ARBA00004760"/>
    </source>
</evidence>
<evidence type="ECO:0000256" key="6">
    <source>
        <dbReference type="ARBA" id="ARBA00022824"/>
    </source>
</evidence>
<name>A0A8T0CZD9_9TREM</name>
<keyword evidence="8" id="KW-0746">Sphingolipid metabolism</keyword>
<dbReference type="SUPFAM" id="SSF53383">
    <property type="entry name" value="PLP-dependent transferases"/>
    <property type="match status" value="1"/>
</dbReference>
<evidence type="ECO:0000256" key="12">
    <source>
        <dbReference type="ARBA" id="ARBA00023239"/>
    </source>
</evidence>
<comment type="pathway">
    <text evidence="4">Sphingolipid metabolism.</text>
</comment>
<evidence type="ECO:0000256" key="13">
    <source>
        <dbReference type="ARBA" id="ARBA00038302"/>
    </source>
</evidence>
<keyword evidence="10" id="KW-0443">Lipid metabolism</keyword>
<dbReference type="PANTHER" id="PTHR42735">
    <property type="match status" value="1"/>
</dbReference>
<dbReference type="FunFam" id="3.40.640.10:FF:000020">
    <property type="entry name" value="sphingosine-1-phosphate lyase 1"/>
    <property type="match status" value="1"/>
</dbReference>
<keyword evidence="6" id="KW-0256">Endoplasmic reticulum</keyword>
<dbReference type="GO" id="GO:0030149">
    <property type="term" value="P:sphingolipid catabolic process"/>
    <property type="evidence" value="ECO:0007669"/>
    <property type="project" value="TreeGrafter"/>
</dbReference>
<comment type="caution">
    <text evidence="19">The sequence shown here is derived from an EMBL/GenBank/DDBJ whole genome shotgun (WGS) entry which is preliminary data.</text>
</comment>
<proteinExistence type="inferred from homology"/>
<comment type="pathway">
    <text evidence="3">Lipid metabolism; sphingolipid metabolism.</text>
</comment>
<reference evidence="19 20" key="1">
    <citation type="submission" date="2019-07" db="EMBL/GenBank/DDBJ databases">
        <title>Annotation for the trematode Paragonimus westermani.</title>
        <authorList>
            <person name="Choi Y.-J."/>
        </authorList>
    </citation>
    <scope>NUCLEOTIDE SEQUENCE [LARGE SCALE GENOMIC DNA]</scope>
    <source>
        <strain evidence="19">180907_Pwestermani</strain>
    </source>
</reference>
<keyword evidence="9 18" id="KW-1133">Transmembrane helix</keyword>
<evidence type="ECO:0000256" key="2">
    <source>
        <dbReference type="ARBA" id="ARBA00004389"/>
    </source>
</evidence>
<dbReference type="InterPro" id="IPR050477">
    <property type="entry name" value="GrpII_AminoAcid_Decarb"/>
</dbReference>
<dbReference type="AlphaFoldDB" id="A0A8T0CZD9"/>
<sequence length="389" mass="43331">MSSVVHDLFEVSGYFLRYYTNIILEYKCLQVLVIVFVLVLLLVSTANIGFEGLTLKVLRCFPGLRSVVQKRIDQAILQVHATIHDGSHVVYEECLPRDGLSADKILQKVRKYKAAEYVRWGDGFASGSVYPKESGLEDLASKTTSGGTESIMLACLAYRQLARSKGIKNPIMHVFTFFRGFVYECLSSVSRILPESAHAAFDKAAYYFNIDIVRIPVDPASLEVDINSMRRAITKDTCLLLGSAPGFPHGIIDPISEIAALGRQYDIPVHVDCCLGGFLLPFMEAADYPLQPFDFRVAGVTSISCDPHKYGFSSKGVSVILYRNKHLRSMQFFTQPDWPGGVYASPTFAGSRSGALIAVCWATMMYFGRQGYIESTRRIVKTTRFITDE</sequence>
<keyword evidence="11 18" id="KW-0472">Membrane</keyword>
<evidence type="ECO:0000313" key="19">
    <source>
        <dbReference type="EMBL" id="KAF8561020.1"/>
    </source>
</evidence>
<dbReference type="EC" id="4.1.2.27" evidence="14"/>
<comment type="similarity">
    <text evidence="13">Belongs to the group II decarboxylase family. Sphingosine-1-phosphate lyase subfamily.</text>
</comment>
<evidence type="ECO:0000256" key="9">
    <source>
        <dbReference type="ARBA" id="ARBA00022989"/>
    </source>
</evidence>
<feature type="modified residue" description="N6-(pyridoxal phosphate)lysine" evidence="16">
    <location>
        <position position="309"/>
    </location>
</feature>
<dbReference type="InterPro" id="IPR002129">
    <property type="entry name" value="PyrdxlP-dep_de-COase"/>
</dbReference>